<dbReference type="EMBL" id="FNGS01000001">
    <property type="protein sequence ID" value="SDL15886.1"/>
    <property type="molecule type" value="Genomic_DNA"/>
</dbReference>
<evidence type="ECO:0008006" key="3">
    <source>
        <dbReference type="Google" id="ProtNLM"/>
    </source>
</evidence>
<dbReference type="OrthoDB" id="680977at2"/>
<dbReference type="STRING" id="563176.SAMN04488090_0186"/>
<protein>
    <recommendedName>
        <fullName evidence="3">NlpE N-terminal domain-containing protein</fullName>
    </recommendedName>
</protein>
<evidence type="ECO:0000313" key="1">
    <source>
        <dbReference type="EMBL" id="SDL15886.1"/>
    </source>
</evidence>
<dbReference type="Proteomes" id="UP000198901">
    <property type="component" value="Unassembled WGS sequence"/>
</dbReference>
<proteinExistence type="predicted"/>
<organism evidence="1 2">
    <name type="scientific">Siphonobacter aquaeclarae</name>
    <dbReference type="NCBI Taxonomy" id="563176"/>
    <lineage>
        <taxon>Bacteria</taxon>
        <taxon>Pseudomonadati</taxon>
        <taxon>Bacteroidota</taxon>
        <taxon>Cytophagia</taxon>
        <taxon>Cytophagales</taxon>
        <taxon>Cytophagaceae</taxon>
        <taxon>Siphonobacter</taxon>
    </lineage>
</organism>
<dbReference type="AlphaFoldDB" id="A0A1G9HSU5"/>
<dbReference type="Gene3D" id="2.40.128.640">
    <property type="match status" value="1"/>
</dbReference>
<evidence type="ECO:0000313" key="2">
    <source>
        <dbReference type="Proteomes" id="UP000198901"/>
    </source>
</evidence>
<sequence>MNFLFFLLLLPEAMRPLPAAPLKPAEIYVASTPCDSPVRAYFTIPENDESEFMTWKITLHPDTRQYEMRYTYGMTVPGTRGFRNGGTTVSRNGSFSVRPGQRTVISLAVGDKQIPFARIGDGLLHLLDSEGKLMIGNGAWSYTFNRQKP</sequence>
<keyword evidence="2" id="KW-1185">Reference proteome</keyword>
<reference evidence="1 2" key="1">
    <citation type="submission" date="2016-10" db="EMBL/GenBank/DDBJ databases">
        <authorList>
            <person name="de Groot N.N."/>
        </authorList>
    </citation>
    <scope>NUCLEOTIDE SEQUENCE [LARGE SCALE GENOMIC DNA]</scope>
    <source>
        <strain evidence="1 2">DSM 21668</strain>
    </source>
</reference>
<dbReference type="RefSeq" id="WP_093196589.1">
    <property type="nucleotide sequence ID" value="NZ_FNGS01000001.1"/>
</dbReference>
<gene>
    <name evidence="1" type="ORF">SAMN04488090_0186</name>
</gene>
<accession>A0A1G9HSU5</accession>
<name>A0A1G9HSU5_9BACT</name>